<dbReference type="PANTHER" id="PTHR30349:SF88">
    <property type="entry name" value="BLL1584 PROTEIN"/>
    <property type="match status" value="1"/>
</dbReference>
<keyword evidence="1" id="KW-0229">DNA integration</keyword>
<evidence type="ECO:0000256" key="3">
    <source>
        <dbReference type="SAM" id="MobiDB-lite"/>
    </source>
</evidence>
<name>A0A6P1YHE5_9HYPH</name>
<feature type="compositionally biased region" description="Polar residues" evidence="3">
    <location>
        <begin position="386"/>
        <end position="395"/>
    </location>
</feature>
<dbReference type="InterPro" id="IPR002104">
    <property type="entry name" value="Integrase_catalytic"/>
</dbReference>
<dbReference type="GO" id="GO:0015074">
    <property type="term" value="P:DNA integration"/>
    <property type="evidence" value="ECO:0007669"/>
    <property type="project" value="UniProtKB-KW"/>
</dbReference>
<dbReference type="InterPro" id="IPR011010">
    <property type="entry name" value="DNA_brk_join_enz"/>
</dbReference>
<evidence type="ECO:0000313" key="6">
    <source>
        <dbReference type="Proteomes" id="UP000464751"/>
    </source>
</evidence>
<sequence>MPRPAKGARLWLRPARRSDGRITHAATWIILDSGHQYPTGIGASDRESAERALAEHIAQKYQPPRRGRDLDQVPIGDVIAIYLRDRAAHQANQRTLAERSDRLLDWWGNKTLADVSATSCREYAASRGGAGGARRDLEDLRAAIHYHGREGFHRGEVRVVLPEKGPARERWLTRDEAARLLWACWRAQEKQRRSHKGLPGEALPTRKYTMRHLARFILIGLYTGTRAGAIASASWAAASGRSYIDVERGVFYRLPQGAKATRKRQPPVPIPDRLLAHIRRWKDMGISREYPVEYHGQPVKSVKVAMARAVKLAGLDGRITPHTLRHTAATWLMQSGVPMWDAAGFLGMSVAVLEKTYGHHHPDHMKAASRALSIGANKTPMKPMNQKRTSPTGAA</sequence>
<organism evidence="5 6">
    <name type="scientific">Ancylobacter pratisalsi</name>
    <dbReference type="NCBI Taxonomy" id="1745854"/>
    <lineage>
        <taxon>Bacteria</taxon>
        <taxon>Pseudomonadati</taxon>
        <taxon>Pseudomonadota</taxon>
        <taxon>Alphaproteobacteria</taxon>
        <taxon>Hyphomicrobiales</taxon>
        <taxon>Xanthobacteraceae</taxon>
        <taxon>Ancylobacter</taxon>
    </lineage>
</organism>
<dbReference type="InterPro" id="IPR013762">
    <property type="entry name" value="Integrase-like_cat_sf"/>
</dbReference>
<dbReference type="Pfam" id="PF00589">
    <property type="entry name" value="Phage_integrase"/>
    <property type="match status" value="1"/>
</dbReference>
<accession>A0A6P1YHE5</accession>
<reference evidence="5 6" key="1">
    <citation type="submission" date="2020-02" db="EMBL/GenBank/DDBJ databases">
        <authorList>
            <person name="Li G."/>
        </authorList>
    </citation>
    <scope>NUCLEOTIDE SEQUENCE [LARGE SCALE GENOMIC DNA]</scope>
    <source>
        <strain evidence="5 6">DSM 102029</strain>
    </source>
</reference>
<dbReference type="SUPFAM" id="SSF56349">
    <property type="entry name" value="DNA breaking-rejoining enzymes"/>
    <property type="match status" value="1"/>
</dbReference>
<evidence type="ECO:0000313" key="5">
    <source>
        <dbReference type="EMBL" id="QIB32669.1"/>
    </source>
</evidence>
<dbReference type="PROSITE" id="PS51898">
    <property type="entry name" value="TYR_RECOMBINASE"/>
    <property type="match status" value="1"/>
</dbReference>
<keyword evidence="6" id="KW-1185">Reference proteome</keyword>
<dbReference type="EMBL" id="CP048630">
    <property type="protein sequence ID" value="QIB32669.1"/>
    <property type="molecule type" value="Genomic_DNA"/>
</dbReference>
<dbReference type="InterPro" id="IPR050090">
    <property type="entry name" value="Tyrosine_recombinase_XerCD"/>
</dbReference>
<keyword evidence="2" id="KW-0233">DNA recombination</keyword>
<feature type="region of interest" description="Disordered" evidence="3">
    <location>
        <begin position="375"/>
        <end position="395"/>
    </location>
</feature>
<protein>
    <submittedName>
        <fullName evidence="5">Site-specific integrase</fullName>
    </submittedName>
</protein>
<evidence type="ECO:0000259" key="4">
    <source>
        <dbReference type="PROSITE" id="PS51898"/>
    </source>
</evidence>
<dbReference type="CDD" id="cd00796">
    <property type="entry name" value="INT_Rci_Hp1_C"/>
    <property type="match status" value="1"/>
</dbReference>
<dbReference type="GO" id="GO:0003677">
    <property type="term" value="F:DNA binding"/>
    <property type="evidence" value="ECO:0007669"/>
    <property type="project" value="InterPro"/>
</dbReference>
<dbReference type="KEGG" id="apra:G3A50_02340"/>
<evidence type="ECO:0000256" key="1">
    <source>
        <dbReference type="ARBA" id="ARBA00022908"/>
    </source>
</evidence>
<dbReference type="Gene3D" id="1.10.443.10">
    <property type="entry name" value="Intergrase catalytic core"/>
    <property type="match status" value="1"/>
</dbReference>
<dbReference type="GO" id="GO:0006310">
    <property type="term" value="P:DNA recombination"/>
    <property type="evidence" value="ECO:0007669"/>
    <property type="project" value="UniProtKB-KW"/>
</dbReference>
<evidence type="ECO:0000256" key="2">
    <source>
        <dbReference type="ARBA" id="ARBA00023172"/>
    </source>
</evidence>
<dbReference type="AlphaFoldDB" id="A0A6P1YHE5"/>
<feature type="domain" description="Tyr recombinase" evidence="4">
    <location>
        <begin position="167"/>
        <end position="370"/>
    </location>
</feature>
<proteinExistence type="predicted"/>
<dbReference type="Proteomes" id="UP000464751">
    <property type="component" value="Chromosome"/>
</dbReference>
<dbReference type="PANTHER" id="PTHR30349">
    <property type="entry name" value="PHAGE INTEGRASE-RELATED"/>
    <property type="match status" value="1"/>
</dbReference>
<gene>
    <name evidence="5" type="ORF">G3A50_02340</name>
</gene>